<sequence>MSRRHNAFTLVELLVVIAIIGILVALLLPAVQAAREAARRAQCVNQVRQIGIAFLNYEDTAKSFPAGRQGCDGNLAVPECNGQGTGAGGGNMGQSGASAFLHILPQMEEQALFDQWRIDEVAVWYIDATNQWFRDPEVVQALGTRVANFHCPSDAQEPYAQFKHHVPSGARDTPVEYGSYGLSMGTNGPTTAFPGNDVKFFNTGVFVYGVRFKIQQITDGLSKTIFVGETRNGHDPNSSSIYSNGNRCNLMRSTYLPMNYPVDVNAIVENVAEAGGPGGWTNCTFSSPHPGGGNFLFGDGHVSFLVEGVSDAVYQALSTREGEEALSFE</sequence>
<dbReference type="AlphaFoldDB" id="A0A518K3X9"/>
<dbReference type="InterPro" id="IPR027558">
    <property type="entry name" value="Pre_pil_HX9DG_C"/>
</dbReference>
<evidence type="ECO:0000259" key="1">
    <source>
        <dbReference type="Pfam" id="PF07596"/>
    </source>
</evidence>
<dbReference type="Pfam" id="PF07963">
    <property type="entry name" value="N_methyl"/>
    <property type="match status" value="1"/>
</dbReference>
<reference evidence="2 3" key="1">
    <citation type="submission" date="2019-02" db="EMBL/GenBank/DDBJ databases">
        <title>Deep-cultivation of Planctomycetes and their phenomic and genomic characterization uncovers novel biology.</title>
        <authorList>
            <person name="Wiegand S."/>
            <person name="Jogler M."/>
            <person name="Boedeker C."/>
            <person name="Pinto D."/>
            <person name="Vollmers J."/>
            <person name="Rivas-Marin E."/>
            <person name="Kohn T."/>
            <person name="Peeters S.H."/>
            <person name="Heuer A."/>
            <person name="Rast P."/>
            <person name="Oberbeckmann S."/>
            <person name="Bunk B."/>
            <person name="Jeske O."/>
            <person name="Meyerdierks A."/>
            <person name="Storesund J.E."/>
            <person name="Kallscheuer N."/>
            <person name="Luecker S."/>
            <person name="Lage O.M."/>
            <person name="Pohl T."/>
            <person name="Merkel B.J."/>
            <person name="Hornburger P."/>
            <person name="Mueller R.-W."/>
            <person name="Bruemmer F."/>
            <person name="Labrenz M."/>
            <person name="Spormann A.M."/>
            <person name="Op den Camp H."/>
            <person name="Overmann J."/>
            <person name="Amann R."/>
            <person name="Jetten M.S.M."/>
            <person name="Mascher T."/>
            <person name="Medema M.H."/>
            <person name="Devos D.P."/>
            <person name="Kaster A.-K."/>
            <person name="Ovreas L."/>
            <person name="Rohde M."/>
            <person name="Galperin M.Y."/>
            <person name="Jogler C."/>
        </authorList>
    </citation>
    <scope>NUCLEOTIDE SEQUENCE [LARGE SCALE GENOMIC DNA]</scope>
    <source>
        <strain evidence="2 3">Spa11</strain>
    </source>
</reference>
<dbReference type="InterPro" id="IPR011453">
    <property type="entry name" value="DUF1559"/>
</dbReference>
<dbReference type="Gene3D" id="3.30.700.10">
    <property type="entry name" value="Glycoprotein, Type 4 Pilin"/>
    <property type="match status" value="1"/>
</dbReference>
<dbReference type="NCBIfam" id="TIGR02532">
    <property type="entry name" value="IV_pilin_GFxxxE"/>
    <property type="match status" value="1"/>
</dbReference>
<gene>
    <name evidence="2" type="primary">xcpT_1</name>
    <name evidence="2" type="ORF">Spa11_06890</name>
</gene>
<dbReference type="SUPFAM" id="SSF54523">
    <property type="entry name" value="Pili subunits"/>
    <property type="match status" value="1"/>
</dbReference>
<accession>A0A518K3X9</accession>
<keyword evidence="3" id="KW-1185">Reference proteome</keyword>
<dbReference type="PANTHER" id="PTHR30093">
    <property type="entry name" value="GENERAL SECRETION PATHWAY PROTEIN G"/>
    <property type="match status" value="1"/>
</dbReference>
<dbReference type="PANTHER" id="PTHR30093:SF2">
    <property type="entry name" value="TYPE II SECRETION SYSTEM PROTEIN H"/>
    <property type="match status" value="1"/>
</dbReference>
<dbReference type="RefSeq" id="WP_145116895.1">
    <property type="nucleotide sequence ID" value="NZ_CP036349.1"/>
</dbReference>
<protein>
    <submittedName>
        <fullName evidence="2">Type II secretion system protein G</fullName>
    </submittedName>
</protein>
<organism evidence="2 3">
    <name type="scientific">Botrimarina mediterranea</name>
    <dbReference type="NCBI Taxonomy" id="2528022"/>
    <lineage>
        <taxon>Bacteria</taxon>
        <taxon>Pseudomonadati</taxon>
        <taxon>Planctomycetota</taxon>
        <taxon>Planctomycetia</taxon>
        <taxon>Pirellulales</taxon>
        <taxon>Lacipirellulaceae</taxon>
        <taxon>Botrimarina</taxon>
    </lineage>
</organism>
<dbReference type="KEGG" id="bmei:Spa11_06890"/>
<evidence type="ECO:0000313" key="2">
    <source>
        <dbReference type="EMBL" id="QDV72511.1"/>
    </source>
</evidence>
<feature type="domain" description="DUF1559" evidence="1">
    <location>
        <begin position="32"/>
        <end position="307"/>
    </location>
</feature>
<dbReference type="EMBL" id="CP036349">
    <property type="protein sequence ID" value="QDV72511.1"/>
    <property type="molecule type" value="Genomic_DNA"/>
</dbReference>
<dbReference type="NCBIfam" id="TIGR04294">
    <property type="entry name" value="pre_pil_HX9DG"/>
    <property type="match status" value="1"/>
</dbReference>
<dbReference type="Pfam" id="PF07596">
    <property type="entry name" value="SBP_bac_10"/>
    <property type="match status" value="1"/>
</dbReference>
<dbReference type="Proteomes" id="UP000316426">
    <property type="component" value="Chromosome"/>
</dbReference>
<name>A0A518K3X9_9BACT</name>
<dbReference type="InterPro" id="IPR012902">
    <property type="entry name" value="N_methyl_site"/>
</dbReference>
<dbReference type="InterPro" id="IPR045584">
    <property type="entry name" value="Pilin-like"/>
</dbReference>
<proteinExistence type="predicted"/>
<evidence type="ECO:0000313" key="3">
    <source>
        <dbReference type="Proteomes" id="UP000316426"/>
    </source>
</evidence>